<name>A0A1G6GJI1_9GAMM</name>
<dbReference type="NCBIfam" id="NF001419">
    <property type="entry name" value="PRK00293.1"/>
    <property type="match status" value="1"/>
</dbReference>
<dbReference type="Gene3D" id="2.60.40.1250">
    <property type="entry name" value="Thiol:disulfide interchange protein DsbD, N-terminal domain"/>
    <property type="match status" value="1"/>
</dbReference>
<dbReference type="InterPro" id="IPR036929">
    <property type="entry name" value="DsbDN_sf"/>
</dbReference>
<keyword evidence="6 8" id="KW-0472">Membrane</keyword>
<organism evidence="10 11">
    <name type="scientific">Acinetobacter boissieri</name>
    <dbReference type="NCBI Taxonomy" id="1219383"/>
    <lineage>
        <taxon>Bacteria</taxon>
        <taxon>Pseudomonadati</taxon>
        <taxon>Pseudomonadota</taxon>
        <taxon>Gammaproteobacteria</taxon>
        <taxon>Moraxellales</taxon>
        <taxon>Moraxellaceae</taxon>
        <taxon>Acinetobacter</taxon>
    </lineage>
</organism>
<dbReference type="GO" id="GO:0017004">
    <property type="term" value="P:cytochrome complex assembly"/>
    <property type="evidence" value="ECO:0007669"/>
    <property type="project" value="UniProtKB-KW"/>
</dbReference>
<dbReference type="PROSITE" id="PS00194">
    <property type="entry name" value="THIOREDOXIN_1"/>
    <property type="match status" value="1"/>
</dbReference>
<keyword evidence="4" id="KW-0201">Cytochrome c-type biogenesis</keyword>
<dbReference type="Pfam" id="PF00085">
    <property type="entry name" value="Thioredoxin"/>
    <property type="match status" value="1"/>
</dbReference>
<dbReference type="GO" id="GO:0005886">
    <property type="term" value="C:plasma membrane"/>
    <property type="evidence" value="ECO:0007669"/>
    <property type="project" value="UniProtKB-SubCell"/>
</dbReference>
<dbReference type="OrthoDB" id="9811036at2"/>
<dbReference type="EMBL" id="FMYL01000001">
    <property type="protein sequence ID" value="SDB82100.1"/>
    <property type="molecule type" value="Genomic_DNA"/>
</dbReference>
<evidence type="ECO:0000256" key="6">
    <source>
        <dbReference type="ARBA" id="ARBA00023136"/>
    </source>
</evidence>
<dbReference type="PROSITE" id="PS51352">
    <property type="entry name" value="THIOREDOXIN_2"/>
    <property type="match status" value="1"/>
</dbReference>
<evidence type="ECO:0000256" key="3">
    <source>
        <dbReference type="ARBA" id="ARBA00022692"/>
    </source>
</evidence>
<feature type="transmembrane region" description="Helical" evidence="8">
    <location>
        <begin position="361"/>
        <end position="385"/>
    </location>
</feature>
<dbReference type="InterPro" id="IPR013766">
    <property type="entry name" value="Thioredoxin_domain"/>
</dbReference>
<evidence type="ECO:0000256" key="1">
    <source>
        <dbReference type="ARBA" id="ARBA00004651"/>
    </source>
</evidence>
<gene>
    <name evidence="10" type="ORF">SAMN05421733_101266</name>
</gene>
<feature type="domain" description="Thioredoxin" evidence="9">
    <location>
        <begin position="456"/>
        <end position="601"/>
    </location>
</feature>
<dbReference type="GO" id="GO:0015035">
    <property type="term" value="F:protein-disulfide reductase activity"/>
    <property type="evidence" value="ECO:0007669"/>
    <property type="project" value="TreeGrafter"/>
</dbReference>
<dbReference type="SUPFAM" id="SSF52833">
    <property type="entry name" value="Thioredoxin-like"/>
    <property type="match status" value="1"/>
</dbReference>
<evidence type="ECO:0000256" key="5">
    <source>
        <dbReference type="ARBA" id="ARBA00022989"/>
    </source>
</evidence>
<dbReference type="InterPro" id="IPR003834">
    <property type="entry name" value="Cyt_c_assmbl_TM_dom"/>
</dbReference>
<dbReference type="PANTHER" id="PTHR32234">
    <property type="entry name" value="THIOL:DISULFIDE INTERCHANGE PROTEIN DSBD"/>
    <property type="match status" value="1"/>
</dbReference>
<dbReference type="STRING" id="1219383.SAMN05421733_101266"/>
<keyword evidence="5 8" id="KW-1133">Transmembrane helix</keyword>
<sequence length="601" mass="67379">MVFLSRSLCKILWFMMVLTMAWISATLHAEEPLLPANQAFVFSSDAIDRNHIALAWQIAPDYYLYQHKVTIHANQQDVLLKFPQATQQHDENFGTTWVYFNRLNLNIKAKPNTVYDVSWQGCAKDRLCYPPQHMQFKTDADGLMVAENKIASQRSVFDQALTRQNDEPTPQNTLPTTQLNPNNTTTLDTASDQHWASRLENHSLGYGLGLFLGLGFLLAFTPCSLPMLPIVSSLVIREKKGARAWLVAGVFVLSMATIYALLGVLASYAGLGFQRWLQQPITLMAFSGLFVIFALNLFGLFELQLPRFLTARLDTLQAKQQGGSYLGAIVMGSVSALLVGPCMTAPLAGALLFIAQTQNQWHGALLLFVLGLGMGMPLLLVSILGSKILPKAGLWMNQVKIIFAFIMLGLAVYFLRPLLSVFWLHLLTQLLYGAFAIYALYAIYKYTLKLKICYGVLLFAVVTAFAIQQMQYQQQIQAVSSQVVWHVATDEQSFQDLLSRAPKGQAIVIDVYADWCVACQPIEHGILKQANIQKALQPYYLIKLDLSKYNTSQQNILTQWQVLGPPTYLFLDASHQERRDLRLTGEFEQDKLHAQLGALAQ</sequence>
<evidence type="ECO:0000313" key="11">
    <source>
        <dbReference type="Proteomes" id="UP000242501"/>
    </source>
</evidence>
<proteinExistence type="predicted"/>
<evidence type="ECO:0000256" key="4">
    <source>
        <dbReference type="ARBA" id="ARBA00022748"/>
    </source>
</evidence>
<accession>A0A1G6GJI1</accession>
<feature type="transmembrane region" description="Helical" evidence="8">
    <location>
        <begin position="281"/>
        <end position="303"/>
    </location>
</feature>
<reference evidence="11" key="1">
    <citation type="submission" date="2016-09" db="EMBL/GenBank/DDBJ databases">
        <authorList>
            <person name="Varghese N."/>
            <person name="Submissions S."/>
        </authorList>
    </citation>
    <scope>NUCLEOTIDE SEQUENCE [LARGE SCALE GENOMIC DNA]</scope>
    <source>
        <strain evidence="11">ANC 4422</strain>
    </source>
</reference>
<feature type="transmembrane region" description="Helical" evidence="8">
    <location>
        <begin position="448"/>
        <end position="467"/>
    </location>
</feature>
<dbReference type="SUPFAM" id="SSF74863">
    <property type="entry name" value="Thiol:disulfide interchange protein DsbD, N-terminal domain (DsbD-alpha)"/>
    <property type="match status" value="1"/>
</dbReference>
<evidence type="ECO:0000256" key="8">
    <source>
        <dbReference type="SAM" id="Phobius"/>
    </source>
</evidence>
<comment type="subcellular location">
    <subcellularLocation>
        <location evidence="1">Cell membrane</location>
        <topology evidence="1">Multi-pass membrane protein</topology>
    </subcellularLocation>
</comment>
<dbReference type="AlphaFoldDB" id="A0A1G6GJI1"/>
<evidence type="ECO:0000259" key="9">
    <source>
        <dbReference type="PROSITE" id="PS51352"/>
    </source>
</evidence>
<feature type="transmembrane region" description="Helical" evidence="8">
    <location>
        <begin position="206"/>
        <end position="232"/>
    </location>
</feature>
<protein>
    <submittedName>
        <fullName evidence="10">Thiol:disulfide interchange protein DsbD</fullName>
    </submittedName>
</protein>
<dbReference type="Gene3D" id="3.40.30.10">
    <property type="entry name" value="Glutaredoxin"/>
    <property type="match status" value="1"/>
</dbReference>
<keyword evidence="7" id="KW-0676">Redox-active center</keyword>
<dbReference type="GO" id="GO:0045454">
    <property type="term" value="P:cell redox homeostasis"/>
    <property type="evidence" value="ECO:0007669"/>
    <property type="project" value="TreeGrafter"/>
</dbReference>
<keyword evidence="2" id="KW-1003">Cell membrane</keyword>
<keyword evidence="3 8" id="KW-0812">Transmembrane</keyword>
<dbReference type="Pfam" id="PF11412">
    <property type="entry name" value="DsbD_N"/>
    <property type="match status" value="1"/>
</dbReference>
<dbReference type="Pfam" id="PF02683">
    <property type="entry name" value="DsbD_TM"/>
    <property type="match status" value="1"/>
</dbReference>
<feature type="transmembrane region" description="Helical" evidence="8">
    <location>
        <begin position="421"/>
        <end position="441"/>
    </location>
</feature>
<keyword evidence="11" id="KW-1185">Reference proteome</keyword>
<feature type="transmembrane region" description="Helical" evidence="8">
    <location>
        <begin position="397"/>
        <end position="415"/>
    </location>
</feature>
<dbReference type="InterPro" id="IPR036249">
    <property type="entry name" value="Thioredoxin-like_sf"/>
</dbReference>
<dbReference type="InterPro" id="IPR017937">
    <property type="entry name" value="Thioredoxin_CS"/>
</dbReference>
<evidence type="ECO:0000256" key="2">
    <source>
        <dbReference type="ARBA" id="ARBA00022475"/>
    </source>
</evidence>
<evidence type="ECO:0000313" key="10">
    <source>
        <dbReference type="EMBL" id="SDB82100.1"/>
    </source>
</evidence>
<evidence type="ECO:0000256" key="7">
    <source>
        <dbReference type="ARBA" id="ARBA00023284"/>
    </source>
</evidence>
<dbReference type="Proteomes" id="UP000242501">
    <property type="component" value="Unassembled WGS sequence"/>
</dbReference>
<feature type="transmembrane region" description="Helical" evidence="8">
    <location>
        <begin position="324"/>
        <end position="355"/>
    </location>
</feature>
<dbReference type="InterPro" id="IPR028250">
    <property type="entry name" value="DsbDN"/>
</dbReference>
<feature type="transmembrane region" description="Helical" evidence="8">
    <location>
        <begin position="244"/>
        <end position="269"/>
    </location>
</feature>
<dbReference type="PANTHER" id="PTHR32234:SF0">
    <property type="entry name" value="THIOL:DISULFIDE INTERCHANGE PROTEIN DSBD"/>
    <property type="match status" value="1"/>
</dbReference>